<gene>
    <name evidence="8" type="ORF">KDL01_39045</name>
</gene>
<feature type="transmembrane region" description="Helical" evidence="6">
    <location>
        <begin position="176"/>
        <end position="194"/>
    </location>
</feature>
<feature type="compositionally biased region" description="Polar residues" evidence="5">
    <location>
        <begin position="374"/>
        <end position="393"/>
    </location>
</feature>
<feature type="transmembrane region" description="Helical" evidence="6">
    <location>
        <begin position="516"/>
        <end position="534"/>
    </location>
</feature>
<dbReference type="PANTHER" id="PTHR23514:SF13">
    <property type="entry name" value="INNER MEMBRANE PROTEIN YBJJ"/>
    <property type="match status" value="1"/>
</dbReference>
<feature type="transmembrane region" description="Helical" evidence="6">
    <location>
        <begin position="458"/>
        <end position="478"/>
    </location>
</feature>
<evidence type="ECO:0000313" key="8">
    <source>
        <dbReference type="EMBL" id="MBR7839323.1"/>
    </source>
</evidence>
<feature type="transmembrane region" description="Helical" evidence="6">
    <location>
        <begin position="575"/>
        <end position="599"/>
    </location>
</feature>
<feature type="region of interest" description="Disordered" evidence="5">
    <location>
        <begin position="348"/>
        <end position="418"/>
    </location>
</feature>
<feature type="transmembrane region" description="Helical" evidence="6">
    <location>
        <begin position="490"/>
        <end position="510"/>
    </location>
</feature>
<evidence type="ECO:0000256" key="6">
    <source>
        <dbReference type="SAM" id="Phobius"/>
    </source>
</evidence>
<dbReference type="InterPro" id="IPR020846">
    <property type="entry name" value="MFS_dom"/>
</dbReference>
<evidence type="ECO:0000256" key="4">
    <source>
        <dbReference type="ARBA" id="ARBA00023136"/>
    </source>
</evidence>
<feature type="transmembrane region" description="Helical" evidence="6">
    <location>
        <begin position="151"/>
        <end position="170"/>
    </location>
</feature>
<keyword evidence="9" id="KW-1185">Reference proteome</keyword>
<dbReference type="PROSITE" id="PS50850">
    <property type="entry name" value="MFS"/>
    <property type="match status" value="1"/>
</dbReference>
<keyword evidence="4 6" id="KW-0472">Membrane</keyword>
<evidence type="ECO:0000256" key="2">
    <source>
        <dbReference type="ARBA" id="ARBA00022692"/>
    </source>
</evidence>
<dbReference type="EMBL" id="JAGSOG010000422">
    <property type="protein sequence ID" value="MBR7839323.1"/>
    <property type="molecule type" value="Genomic_DNA"/>
</dbReference>
<comment type="subcellular location">
    <subcellularLocation>
        <location evidence="1">Cell membrane</location>
        <topology evidence="1">Multi-pass membrane protein</topology>
    </subcellularLocation>
</comment>
<comment type="caution">
    <text evidence="8">The sequence shown here is derived from an EMBL/GenBank/DDBJ whole genome shotgun (WGS) entry which is preliminary data.</text>
</comment>
<evidence type="ECO:0000256" key="1">
    <source>
        <dbReference type="ARBA" id="ARBA00004651"/>
    </source>
</evidence>
<dbReference type="AlphaFoldDB" id="A0A941IVG8"/>
<feature type="transmembrane region" description="Helical" evidence="6">
    <location>
        <begin position="118"/>
        <end position="139"/>
    </location>
</feature>
<dbReference type="Gene3D" id="1.20.1250.20">
    <property type="entry name" value="MFS general substrate transporter like domains"/>
    <property type="match status" value="2"/>
</dbReference>
<dbReference type="PANTHER" id="PTHR23514">
    <property type="entry name" value="BYPASS OF STOP CODON PROTEIN 6"/>
    <property type="match status" value="1"/>
</dbReference>
<dbReference type="GO" id="GO:0022857">
    <property type="term" value="F:transmembrane transporter activity"/>
    <property type="evidence" value="ECO:0007669"/>
    <property type="project" value="InterPro"/>
</dbReference>
<keyword evidence="2 6" id="KW-0812">Transmembrane</keyword>
<sequence>MHRSTLSHAHFALRRFALHRTTPPSRRPRPPTIRRESCRLHSGWDHCYRCCCPSTRSGGGAAAEGGRPVTGTARAAAANPAAATRMRVLITSYFLLDGFVFANWVVRVPQIKAHVGASAGTLGLALLGVSIGAIATMTITGRLCRRFGSRAVTVVTAVLLAASVALPAVMPTVATLGATLFVFGAGWGGMNVAINSAAVDVIGELDRPIMPSFHAAYSLGGLLGSVVAGVVADHVGAAAHLATVGIVSLAAAVGLGIPLLRCAPLATELRGTPVPMAERTTDIAIGPISADTTDIGHTAHASDTTDFANATQFADIADIGDVTGRTGRTGPEDAAIGQGLGDTARIAAAPESASASPSPTREVDIPSPVPTDADTATTRNPSATVSPTHTSSTPASGGARSSTPARSSTRPSSTLASTGASARQVKTVLYIFSIIVLCSSFGEGAMSDWGALHLRTDLHTSAGLAAAGYAAFSIAMFVGRLSGSWVLSRIGRTAVLAGGCITAGVGMLGAALLPSLPAVLIGFVFVGLGLSNVFPATVGQAGVLLGPSGVATASTFGYSGFLTGPPLIGFLADRFGLPIALTSISVLAGLAAAIALLTVRQVKQAETITRGTPEPVAALV</sequence>
<evidence type="ECO:0000256" key="5">
    <source>
        <dbReference type="SAM" id="MobiDB-lite"/>
    </source>
</evidence>
<feature type="transmembrane region" description="Helical" evidence="6">
    <location>
        <begin position="215"/>
        <end position="232"/>
    </location>
</feature>
<feature type="domain" description="Major facilitator superfamily (MFS) profile" evidence="7">
    <location>
        <begin position="86"/>
        <end position="603"/>
    </location>
</feature>
<feature type="transmembrane region" description="Helical" evidence="6">
    <location>
        <begin position="427"/>
        <end position="446"/>
    </location>
</feature>
<reference evidence="8" key="1">
    <citation type="submission" date="2021-04" db="EMBL/GenBank/DDBJ databases">
        <title>Genome based classification of Actinospica acidithermotolerans sp. nov., an actinobacterium isolated from an Indonesian hot spring.</title>
        <authorList>
            <person name="Kusuma A.B."/>
            <person name="Putra K.E."/>
            <person name="Nafisah S."/>
            <person name="Loh J."/>
            <person name="Nouioui I."/>
            <person name="Goodfellow M."/>
        </authorList>
    </citation>
    <scope>NUCLEOTIDE SEQUENCE</scope>
    <source>
        <strain evidence="8">CSCA 57</strain>
    </source>
</reference>
<keyword evidence="3 6" id="KW-1133">Transmembrane helix</keyword>
<evidence type="ECO:0000256" key="3">
    <source>
        <dbReference type="ARBA" id="ARBA00022989"/>
    </source>
</evidence>
<accession>A0A941IVG8</accession>
<feature type="transmembrane region" description="Helical" evidence="6">
    <location>
        <begin position="238"/>
        <end position="260"/>
    </location>
</feature>
<dbReference type="InterPro" id="IPR036259">
    <property type="entry name" value="MFS_trans_sf"/>
</dbReference>
<name>A0A941IVG8_9ACTN</name>
<dbReference type="Pfam" id="PF07690">
    <property type="entry name" value="MFS_1"/>
    <property type="match status" value="2"/>
</dbReference>
<evidence type="ECO:0000259" key="7">
    <source>
        <dbReference type="PROSITE" id="PS50850"/>
    </source>
</evidence>
<proteinExistence type="predicted"/>
<evidence type="ECO:0000313" key="9">
    <source>
        <dbReference type="Proteomes" id="UP000675781"/>
    </source>
</evidence>
<dbReference type="CDD" id="cd17393">
    <property type="entry name" value="MFS_MosC_like"/>
    <property type="match status" value="1"/>
</dbReference>
<feature type="compositionally biased region" description="Low complexity" evidence="5">
    <location>
        <begin position="394"/>
        <end position="414"/>
    </location>
</feature>
<dbReference type="InterPro" id="IPR011701">
    <property type="entry name" value="MFS"/>
</dbReference>
<dbReference type="InterPro" id="IPR051788">
    <property type="entry name" value="MFS_Transporter"/>
</dbReference>
<dbReference type="Proteomes" id="UP000675781">
    <property type="component" value="Unassembled WGS sequence"/>
</dbReference>
<feature type="transmembrane region" description="Helical" evidence="6">
    <location>
        <begin position="541"/>
        <end position="563"/>
    </location>
</feature>
<feature type="transmembrane region" description="Helical" evidence="6">
    <location>
        <begin position="88"/>
        <end position="106"/>
    </location>
</feature>
<feature type="compositionally biased region" description="Low complexity" evidence="5">
    <location>
        <begin position="348"/>
        <end position="359"/>
    </location>
</feature>
<protein>
    <submittedName>
        <fullName evidence="8">MFS transporter</fullName>
    </submittedName>
</protein>
<dbReference type="SUPFAM" id="SSF103473">
    <property type="entry name" value="MFS general substrate transporter"/>
    <property type="match status" value="1"/>
</dbReference>
<organism evidence="8 9">
    <name type="scientific">Actinospica durhamensis</name>
    <dbReference type="NCBI Taxonomy" id="1508375"/>
    <lineage>
        <taxon>Bacteria</taxon>
        <taxon>Bacillati</taxon>
        <taxon>Actinomycetota</taxon>
        <taxon>Actinomycetes</taxon>
        <taxon>Catenulisporales</taxon>
        <taxon>Actinospicaceae</taxon>
        <taxon>Actinospica</taxon>
    </lineage>
</organism>
<dbReference type="GO" id="GO:0005886">
    <property type="term" value="C:plasma membrane"/>
    <property type="evidence" value="ECO:0007669"/>
    <property type="project" value="UniProtKB-SubCell"/>
</dbReference>